<dbReference type="SUPFAM" id="SSF47240">
    <property type="entry name" value="Ferritin-like"/>
    <property type="match status" value="1"/>
</dbReference>
<dbReference type="InterPro" id="IPR007814">
    <property type="entry name" value="PaaA_PaaC"/>
</dbReference>
<name>A0ABD5R8F9_9EURY</name>
<dbReference type="NCBIfam" id="TIGR02158">
    <property type="entry name" value="PA_CoA_Oxy3"/>
    <property type="match status" value="1"/>
</dbReference>
<sequence>MTDSYTTPGDLNETEQSALEELLFRLADDEYVAAERYVEWQIFAPTLESDLALANIAQDEYGHARLWYDLLQEFGYREADLLWERDPADFRHATLVEQPFAEGDWGDAVVRSYLYDTAEILRLEALTDTSYEPLADRVPKAIDEESYHREHAQSWLERLTVGTDDTESAESADAVGASEDAPDRDAHRKVQGALDRLFPHALTLFEPGEYAEEIVAFGFQTETLGEMRDQWLDTTIPYLESLGLTVPDPADAERPTARGRDGSHTDAWFDLHAEFTATYHELNFDEPTRLRGEEA</sequence>
<feature type="region of interest" description="Disordered" evidence="1">
    <location>
        <begin position="166"/>
        <end position="187"/>
    </location>
</feature>
<dbReference type="PANTHER" id="PTHR30458">
    <property type="entry name" value="PHENYLACETIC ACID DEGRADATION PROTEIN PAA"/>
    <property type="match status" value="1"/>
</dbReference>
<dbReference type="Pfam" id="PF05138">
    <property type="entry name" value="PaaA_PaaC"/>
    <property type="match status" value="2"/>
</dbReference>
<dbReference type="InterPro" id="IPR052703">
    <property type="entry name" value="Aromatic_CoA_ox/epox"/>
</dbReference>
<evidence type="ECO:0000313" key="2">
    <source>
        <dbReference type="EMBL" id="MFC5366218.1"/>
    </source>
</evidence>
<dbReference type="RefSeq" id="WP_227228429.1">
    <property type="nucleotide sequence ID" value="NZ_JAJCVJ010000001.1"/>
</dbReference>
<dbReference type="InterPro" id="IPR011882">
    <property type="entry name" value="PaaC"/>
</dbReference>
<organism evidence="2 3">
    <name type="scientific">Salinirubrum litoreum</name>
    <dbReference type="NCBI Taxonomy" id="1126234"/>
    <lineage>
        <taxon>Archaea</taxon>
        <taxon>Methanobacteriati</taxon>
        <taxon>Methanobacteriota</taxon>
        <taxon>Stenosarchaea group</taxon>
        <taxon>Halobacteria</taxon>
        <taxon>Halobacteriales</taxon>
        <taxon>Haloferacaceae</taxon>
        <taxon>Salinirubrum</taxon>
    </lineage>
</organism>
<comment type="caution">
    <text evidence="2">The sequence shown here is derived from an EMBL/GenBank/DDBJ whole genome shotgun (WGS) entry which is preliminary data.</text>
</comment>
<keyword evidence="3" id="KW-1185">Reference proteome</keyword>
<dbReference type="Gene3D" id="1.20.1260.10">
    <property type="match status" value="2"/>
</dbReference>
<dbReference type="AlphaFoldDB" id="A0ABD5R8F9"/>
<dbReference type="GO" id="GO:0097266">
    <property type="term" value="F:phenylacetyl-CoA 1,2-epoxidase activity"/>
    <property type="evidence" value="ECO:0007669"/>
    <property type="project" value="UniProtKB-EC"/>
</dbReference>
<protein>
    <submittedName>
        <fullName evidence="2">1,2-phenylacetyl-CoA epoxidase subunit PaaC</fullName>
        <ecNumber evidence="2">1.14.13.149</ecNumber>
    </submittedName>
</protein>
<evidence type="ECO:0000256" key="1">
    <source>
        <dbReference type="SAM" id="MobiDB-lite"/>
    </source>
</evidence>
<reference evidence="2 3" key="1">
    <citation type="journal article" date="2019" name="Int. J. Syst. Evol. Microbiol.">
        <title>The Global Catalogue of Microorganisms (GCM) 10K type strain sequencing project: providing services to taxonomists for standard genome sequencing and annotation.</title>
        <authorList>
            <consortium name="The Broad Institute Genomics Platform"/>
            <consortium name="The Broad Institute Genome Sequencing Center for Infectious Disease"/>
            <person name="Wu L."/>
            <person name="Ma J."/>
        </authorList>
    </citation>
    <scope>NUCLEOTIDE SEQUENCE [LARGE SCALE GENOMIC DNA]</scope>
    <source>
        <strain evidence="2 3">CGMCC 1.12237</strain>
    </source>
</reference>
<evidence type="ECO:0000313" key="3">
    <source>
        <dbReference type="Proteomes" id="UP001596201"/>
    </source>
</evidence>
<proteinExistence type="predicted"/>
<dbReference type="Proteomes" id="UP001596201">
    <property type="component" value="Unassembled WGS sequence"/>
</dbReference>
<keyword evidence="2" id="KW-0560">Oxidoreductase</keyword>
<accession>A0ABD5R8F9</accession>
<dbReference type="EC" id="1.14.13.149" evidence="2"/>
<gene>
    <name evidence="2" type="primary">paaC</name>
    <name evidence="2" type="ORF">ACFPJ5_04660</name>
</gene>
<dbReference type="InterPro" id="IPR009078">
    <property type="entry name" value="Ferritin-like_SF"/>
</dbReference>
<dbReference type="PANTHER" id="PTHR30458:SF0">
    <property type="entry name" value="1,2-PHENYLACETYL-COA EPOXIDASE, SUBUNIT C"/>
    <property type="match status" value="1"/>
</dbReference>
<dbReference type="EMBL" id="JBHSKX010000001">
    <property type="protein sequence ID" value="MFC5366218.1"/>
    <property type="molecule type" value="Genomic_DNA"/>
</dbReference>
<dbReference type="InterPro" id="IPR012347">
    <property type="entry name" value="Ferritin-like"/>
</dbReference>